<dbReference type="InterPro" id="IPR007862">
    <property type="entry name" value="Adenylate_kinase_lid-dom"/>
</dbReference>
<sequence>MKLIFLGAPGAGKGTQAEKVCDMLHIPAISTGNIIREALKNGTEMGLQAKKYIEAGDLVPDEIIIGIIKERLAQSDCENGFVLDGVPRTVAQAEALDQMGVEIDRVINIHVDDEKIVRRMSGRRVCGDCGASYHIDYKPSKVDGVCDKCGGKLVIRKDDEASIVKDRLRVYHEQTEPLIAYYEKKGILKTVIGQEEIADTSALVRKAVEE</sequence>
<dbReference type="PANTHER" id="PTHR23359">
    <property type="entry name" value="NUCLEOTIDE KINASE"/>
    <property type="match status" value="1"/>
</dbReference>
<comment type="domain">
    <text evidence="8">Consists of three domains, a large central CORE domain and two small peripheral domains, NMPbind and LID, which undergo movements during catalysis. The LID domain closes over the site of phosphoryl transfer upon ATP binding. Assembling and dissambling the active center during each catalytic cycle provides an effective means to prevent ATP hydrolysis. Some bacteria have evolved a zinc-coordinating structure that stabilizes the LID domain.</text>
</comment>
<evidence type="ECO:0000313" key="12">
    <source>
        <dbReference type="EMBL" id="SCJ70557.1"/>
    </source>
</evidence>
<keyword evidence="5 8" id="KW-0418">Kinase</keyword>
<evidence type="ECO:0000259" key="11">
    <source>
        <dbReference type="Pfam" id="PF05191"/>
    </source>
</evidence>
<feature type="binding site" evidence="8">
    <location>
        <begin position="10"/>
        <end position="15"/>
    </location>
    <ligand>
        <name>ATP</name>
        <dbReference type="ChEBI" id="CHEBI:30616"/>
    </ligand>
</feature>
<dbReference type="Gene3D" id="3.40.50.300">
    <property type="entry name" value="P-loop containing nucleotide triphosphate hydrolases"/>
    <property type="match status" value="1"/>
</dbReference>
<dbReference type="PRINTS" id="PR00094">
    <property type="entry name" value="ADENYLTKNASE"/>
</dbReference>
<feature type="binding site" evidence="8">
    <location>
        <position position="167"/>
    </location>
    <ligand>
        <name>AMP</name>
        <dbReference type="ChEBI" id="CHEBI:456215"/>
    </ligand>
</feature>
<comment type="subunit">
    <text evidence="8 10">Monomer.</text>
</comment>
<dbReference type="GO" id="GO:0005737">
    <property type="term" value="C:cytoplasm"/>
    <property type="evidence" value="ECO:0007669"/>
    <property type="project" value="UniProtKB-SubCell"/>
</dbReference>
<feature type="binding site" evidence="8">
    <location>
        <position position="156"/>
    </location>
    <ligand>
        <name>AMP</name>
        <dbReference type="ChEBI" id="CHEBI:456215"/>
    </ligand>
</feature>
<dbReference type="UniPathway" id="UPA00588">
    <property type="reaction ID" value="UER00649"/>
</dbReference>
<dbReference type="NCBIfam" id="NF001380">
    <property type="entry name" value="PRK00279.1-2"/>
    <property type="match status" value="1"/>
</dbReference>
<feature type="binding site" evidence="8">
    <location>
        <position position="126"/>
    </location>
    <ligand>
        <name>Zn(2+)</name>
        <dbReference type="ChEBI" id="CHEBI:29105"/>
        <note>structural</note>
    </ligand>
</feature>
<dbReference type="InterPro" id="IPR000850">
    <property type="entry name" value="Adenylat/UMP-CMP_kin"/>
</dbReference>
<comment type="pathway">
    <text evidence="8">Purine metabolism; AMP biosynthesis via salvage pathway; AMP from ADP: step 1/1.</text>
</comment>
<name>A0A1C6IL37_9FIRM</name>
<evidence type="ECO:0000256" key="7">
    <source>
        <dbReference type="ARBA" id="ARBA00022840"/>
    </source>
</evidence>
<keyword evidence="6 8" id="KW-0862">Zinc</keyword>
<dbReference type="EMBL" id="FMHG01000001">
    <property type="protein sequence ID" value="SCJ70557.1"/>
    <property type="molecule type" value="Genomic_DNA"/>
</dbReference>
<evidence type="ECO:0000256" key="5">
    <source>
        <dbReference type="ARBA" id="ARBA00022777"/>
    </source>
</evidence>
<evidence type="ECO:0000256" key="2">
    <source>
        <dbReference type="ARBA" id="ARBA00022723"/>
    </source>
</evidence>
<dbReference type="SUPFAM" id="SSF52540">
    <property type="entry name" value="P-loop containing nucleoside triphosphate hydrolases"/>
    <property type="match status" value="1"/>
</dbReference>
<dbReference type="NCBIfam" id="TIGR01351">
    <property type="entry name" value="adk"/>
    <property type="match status" value="1"/>
</dbReference>
<comment type="function">
    <text evidence="8">Catalyzes the reversible transfer of the terminal phosphate group between ATP and AMP. Plays an important role in cellular energy homeostasis and in adenine nucleotide metabolism.</text>
</comment>
<dbReference type="InterPro" id="IPR006259">
    <property type="entry name" value="Adenyl_kin_sub"/>
</dbReference>
<dbReference type="EC" id="2.7.4.3" evidence="8 10"/>
<feature type="binding site" evidence="8">
    <location>
        <position position="146"/>
    </location>
    <ligand>
        <name>Zn(2+)</name>
        <dbReference type="ChEBI" id="CHEBI:29105"/>
        <note>structural</note>
    </ligand>
</feature>
<organism evidence="12">
    <name type="scientific">uncultured Anaerotruncus sp</name>
    <dbReference type="NCBI Taxonomy" id="905011"/>
    <lineage>
        <taxon>Bacteria</taxon>
        <taxon>Bacillati</taxon>
        <taxon>Bacillota</taxon>
        <taxon>Clostridia</taxon>
        <taxon>Eubacteriales</taxon>
        <taxon>Oscillospiraceae</taxon>
        <taxon>Anaerotruncus</taxon>
        <taxon>environmental samples</taxon>
    </lineage>
</organism>
<dbReference type="InterPro" id="IPR027417">
    <property type="entry name" value="P-loop_NTPase"/>
</dbReference>
<feature type="binding site" evidence="8">
    <location>
        <position position="149"/>
    </location>
    <ligand>
        <name>Zn(2+)</name>
        <dbReference type="ChEBI" id="CHEBI:29105"/>
        <note>structural</note>
    </ligand>
</feature>
<dbReference type="FunFam" id="3.40.50.300:FF:000106">
    <property type="entry name" value="Adenylate kinase mitochondrial"/>
    <property type="match status" value="1"/>
</dbReference>
<comment type="catalytic activity">
    <reaction evidence="8 10">
        <text>AMP + ATP = 2 ADP</text>
        <dbReference type="Rhea" id="RHEA:12973"/>
        <dbReference type="ChEBI" id="CHEBI:30616"/>
        <dbReference type="ChEBI" id="CHEBI:456215"/>
        <dbReference type="ChEBI" id="CHEBI:456216"/>
        <dbReference type="EC" id="2.7.4.3"/>
    </reaction>
</comment>
<dbReference type="GO" id="GO:0044209">
    <property type="term" value="P:AMP salvage"/>
    <property type="evidence" value="ECO:0007669"/>
    <property type="project" value="UniProtKB-UniRule"/>
</dbReference>
<dbReference type="GO" id="GO:0008270">
    <property type="term" value="F:zinc ion binding"/>
    <property type="evidence" value="ECO:0007669"/>
    <property type="project" value="UniProtKB-UniRule"/>
</dbReference>
<evidence type="ECO:0000256" key="8">
    <source>
        <dbReference type="HAMAP-Rule" id="MF_00235"/>
    </source>
</evidence>
<evidence type="ECO:0000256" key="4">
    <source>
        <dbReference type="ARBA" id="ARBA00022741"/>
    </source>
</evidence>
<keyword evidence="1 8" id="KW-0808">Transferase</keyword>
<dbReference type="AlphaFoldDB" id="A0A1C6IL37"/>
<dbReference type="Pfam" id="PF05191">
    <property type="entry name" value="ADK_lid"/>
    <property type="match status" value="1"/>
</dbReference>
<feature type="binding site" evidence="8">
    <location>
        <position position="129"/>
    </location>
    <ligand>
        <name>Zn(2+)</name>
        <dbReference type="ChEBI" id="CHEBI:29105"/>
        <note>structural</note>
    </ligand>
</feature>
<feature type="binding site" evidence="8">
    <location>
        <position position="123"/>
    </location>
    <ligand>
        <name>ATP</name>
        <dbReference type="ChEBI" id="CHEBI:30616"/>
    </ligand>
</feature>
<evidence type="ECO:0000256" key="10">
    <source>
        <dbReference type="RuleBase" id="RU003331"/>
    </source>
</evidence>
<feature type="binding site" evidence="8">
    <location>
        <position position="195"/>
    </location>
    <ligand>
        <name>ATP</name>
        <dbReference type="ChEBI" id="CHEBI:30616"/>
    </ligand>
</feature>
<dbReference type="NCBIfam" id="NF001381">
    <property type="entry name" value="PRK00279.1-3"/>
    <property type="match status" value="1"/>
</dbReference>
<reference evidence="12" key="1">
    <citation type="submission" date="2015-09" db="EMBL/GenBank/DDBJ databases">
        <authorList>
            <consortium name="Pathogen Informatics"/>
        </authorList>
    </citation>
    <scope>NUCLEOTIDE SEQUENCE</scope>
    <source>
        <strain evidence="12">2789STDY5834896</strain>
    </source>
</reference>
<comment type="subcellular location">
    <subcellularLocation>
        <location evidence="8 10">Cytoplasm</location>
    </subcellularLocation>
</comment>
<gene>
    <name evidence="8 12" type="primary">adk</name>
    <name evidence="12" type="ORF">SAMEA3545359_01522</name>
</gene>
<keyword evidence="8" id="KW-0963">Cytoplasm</keyword>
<keyword evidence="4 8" id="KW-0547">Nucleotide-binding</keyword>
<evidence type="ECO:0000256" key="3">
    <source>
        <dbReference type="ARBA" id="ARBA00022727"/>
    </source>
</evidence>
<feature type="region of interest" description="NMP" evidence="8">
    <location>
        <begin position="30"/>
        <end position="59"/>
    </location>
</feature>
<keyword evidence="3 8" id="KW-0545">Nucleotide biosynthesis</keyword>
<feature type="binding site" evidence="8">
    <location>
        <position position="31"/>
    </location>
    <ligand>
        <name>AMP</name>
        <dbReference type="ChEBI" id="CHEBI:456215"/>
    </ligand>
</feature>
<accession>A0A1C6IL37</accession>
<keyword evidence="2 8" id="KW-0479">Metal-binding</keyword>
<evidence type="ECO:0000256" key="1">
    <source>
        <dbReference type="ARBA" id="ARBA00022679"/>
    </source>
</evidence>
<feature type="domain" description="Adenylate kinase active site lid" evidence="11">
    <location>
        <begin position="123"/>
        <end position="158"/>
    </location>
</feature>
<feature type="region of interest" description="LID" evidence="8">
    <location>
        <begin position="122"/>
        <end position="159"/>
    </location>
</feature>
<dbReference type="Pfam" id="PF00406">
    <property type="entry name" value="ADK"/>
    <property type="match status" value="1"/>
</dbReference>
<feature type="binding site" evidence="8">
    <location>
        <begin position="132"/>
        <end position="133"/>
    </location>
    <ligand>
        <name>ATP</name>
        <dbReference type="ChEBI" id="CHEBI:30616"/>
    </ligand>
</feature>
<comment type="caution">
    <text evidence="8">Lacks conserved residue(s) required for the propagation of feature annotation.</text>
</comment>
<feature type="binding site" evidence="8">
    <location>
        <begin position="57"/>
        <end position="59"/>
    </location>
    <ligand>
        <name>AMP</name>
        <dbReference type="ChEBI" id="CHEBI:456215"/>
    </ligand>
</feature>
<comment type="similarity">
    <text evidence="8 9">Belongs to the adenylate kinase family.</text>
</comment>
<feature type="binding site" evidence="8">
    <location>
        <position position="36"/>
    </location>
    <ligand>
        <name>AMP</name>
        <dbReference type="ChEBI" id="CHEBI:456215"/>
    </ligand>
</feature>
<evidence type="ECO:0000256" key="9">
    <source>
        <dbReference type="RuleBase" id="RU003330"/>
    </source>
</evidence>
<evidence type="ECO:0000256" key="6">
    <source>
        <dbReference type="ARBA" id="ARBA00022833"/>
    </source>
</evidence>
<proteinExistence type="inferred from homology"/>
<protein>
    <recommendedName>
        <fullName evidence="8 10">Adenylate kinase</fullName>
        <shortName evidence="8">AK</shortName>
        <ecNumber evidence="8 10">2.7.4.3</ecNumber>
    </recommendedName>
    <alternativeName>
        <fullName evidence="8">ATP-AMP transphosphorylase</fullName>
    </alternativeName>
    <alternativeName>
        <fullName evidence="8">ATP:AMP phosphotransferase</fullName>
    </alternativeName>
    <alternativeName>
        <fullName evidence="8">Adenylate monophosphate kinase</fullName>
    </alternativeName>
</protein>
<dbReference type="CDD" id="cd01428">
    <property type="entry name" value="ADK"/>
    <property type="match status" value="1"/>
</dbReference>
<dbReference type="NCBIfam" id="NF011100">
    <property type="entry name" value="PRK14527.1"/>
    <property type="match status" value="1"/>
</dbReference>
<feature type="binding site" evidence="8">
    <location>
        <position position="92"/>
    </location>
    <ligand>
        <name>AMP</name>
        <dbReference type="ChEBI" id="CHEBI:456215"/>
    </ligand>
</feature>
<dbReference type="GO" id="GO:0004017">
    <property type="term" value="F:AMP kinase activity"/>
    <property type="evidence" value="ECO:0007669"/>
    <property type="project" value="UniProtKB-UniRule"/>
</dbReference>
<dbReference type="HAMAP" id="MF_00235">
    <property type="entry name" value="Adenylate_kinase_Adk"/>
    <property type="match status" value="1"/>
</dbReference>
<dbReference type="GO" id="GO:0005524">
    <property type="term" value="F:ATP binding"/>
    <property type="evidence" value="ECO:0007669"/>
    <property type="project" value="UniProtKB-UniRule"/>
</dbReference>
<keyword evidence="7 8" id="KW-0067">ATP-binding</keyword>